<reference evidence="3" key="1">
    <citation type="journal article" date="2014" name="Science">
        <title>Ancient hybridizations among the ancestral genomes of bread wheat.</title>
        <authorList>
            <consortium name="International Wheat Genome Sequencing Consortium,"/>
            <person name="Marcussen T."/>
            <person name="Sandve S.R."/>
            <person name="Heier L."/>
            <person name="Spannagl M."/>
            <person name="Pfeifer M."/>
            <person name="Jakobsen K.S."/>
            <person name="Wulff B.B."/>
            <person name="Steuernagel B."/>
            <person name="Mayer K.F."/>
            <person name="Olsen O.A."/>
        </authorList>
    </citation>
    <scope>NUCLEOTIDE SEQUENCE [LARGE SCALE GENOMIC DNA]</scope>
    <source>
        <strain evidence="3">cv. AL8/78</strain>
    </source>
</reference>
<dbReference type="SUPFAM" id="SSF52833">
    <property type="entry name" value="Thioredoxin-like"/>
    <property type="match status" value="1"/>
</dbReference>
<reference evidence="2" key="4">
    <citation type="submission" date="2019-03" db="UniProtKB">
        <authorList>
            <consortium name="EnsemblPlants"/>
        </authorList>
    </citation>
    <scope>IDENTIFICATION</scope>
</reference>
<sequence>RSQIFGSGPLFVLFMLIYPIKKLSYFTVILTIPTSLILFNSVGRRYPAVNIVILTEVSFDYVFGRKPLTEPPQDSSPGTVISIKDMEEWQSRWDNSARYNKLLVYAFYDKNSTLSKAMDKLLEKLAKQYKGKADFCKLDVDNFEFLAGLCGVEGAYPTFVLFKTCKQVGKVVGLKDDELERSIERALN</sequence>
<dbReference type="Pfam" id="PF00085">
    <property type="entry name" value="Thioredoxin"/>
    <property type="match status" value="1"/>
</dbReference>
<proteinExistence type="predicted"/>
<dbReference type="Gene3D" id="3.40.30.10">
    <property type="entry name" value="Glutaredoxin"/>
    <property type="match status" value="1"/>
</dbReference>
<dbReference type="PANTHER" id="PTHR10438:SF442">
    <property type="entry name" value="THIOREDOXIN H-TYPE 2"/>
    <property type="match status" value="1"/>
</dbReference>
<dbReference type="AlphaFoldDB" id="A0A453QYV4"/>
<keyword evidence="3" id="KW-1185">Reference proteome</keyword>
<reference evidence="2" key="5">
    <citation type="journal article" date="2021" name="G3 (Bethesda)">
        <title>Aegilops tauschii genome assembly Aet v5.0 features greater sequence contiguity and improved annotation.</title>
        <authorList>
            <person name="Wang L."/>
            <person name="Zhu T."/>
            <person name="Rodriguez J.C."/>
            <person name="Deal K.R."/>
            <person name="Dubcovsky J."/>
            <person name="McGuire P.E."/>
            <person name="Lux T."/>
            <person name="Spannagl M."/>
            <person name="Mayer K.F.X."/>
            <person name="Baldrich P."/>
            <person name="Meyers B.C."/>
            <person name="Huo N."/>
            <person name="Gu Y.Q."/>
            <person name="Zhou H."/>
            <person name="Devos K.M."/>
            <person name="Bennetzen J.L."/>
            <person name="Unver T."/>
            <person name="Budak H."/>
            <person name="Gulick P.J."/>
            <person name="Galiba G."/>
            <person name="Kalapos B."/>
            <person name="Nelson D.R."/>
            <person name="Li P."/>
            <person name="You F.M."/>
            <person name="Luo M.C."/>
            <person name="Dvorak J."/>
        </authorList>
    </citation>
    <scope>NUCLEOTIDE SEQUENCE [LARGE SCALE GENOMIC DNA]</scope>
    <source>
        <strain evidence="2">cv. AL8/78</strain>
    </source>
</reference>
<dbReference type="Proteomes" id="UP000015105">
    <property type="component" value="Chromosome 7D"/>
</dbReference>
<feature type="domain" description="Thioredoxin" evidence="1">
    <location>
        <begin position="93"/>
        <end position="184"/>
    </location>
</feature>
<dbReference type="EnsemblPlants" id="AET7Gv20376900.3">
    <property type="protein sequence ID" value="AET7Gv20376900.3"/>
    <property type="gene ID" value="AET7Gv20376900"/>
</dbReference>
<dbReference type="InterPro" id="IPR013766">
    <property type="entry name" value="Thioredoxin_domain"/>
</dbReference>
<reference evidence="3" key="2">
    <citation type="journal article" date="2017" name="Nat. Plants">
        <title>The Aegilops tauschii genome reveals multiple impacts of transposons.</title>
        <authorList>
            <person name="Zhao G."/>
            <person name="Zou C."/>
            <person name="Li K."/>
            <person name="Wang K."/>
            <person name="Li T."/>
            <person name="Gao L."/>
            <person name="Zhang X."/>
            <person name="Wang H."/>
            <person name="Yang Z."/>
            <person name="Liu X."/>
            <person name="Jiang W."/>
            <person name="Mao L."/>
            <person name="Kong X."/>
            <person name="Jiao Y."/>
            <person name="Jia J."/>
        </authorList>
    </citation>
    <scope>NUCLEOTIDE SEQUENCE [LARGE SCALE GENOMIC DNA]</scope>
    <source>
        <strain evidence="3">cv. AL8/78</strain>
    </source>
</reference>
<dbReference type="PANTHER" id="PTHR10438">
    <property type="entry name" value="THIOREDOXIN"/>
    <property type="match status" value="1"/>
</dbReference>
<accession>A0A453QYV4</accession>
<dbReference type="CDD" id="cd02947">
    <property type="entry name" value="TRX_family"/>
    <property type="match status" value="1"/>
</dbReference>
<protein>
    <recommendedName>
        <fullName evidence="1">Thioredoxin domain-containing protein</fullName>
    </recommendedName>
</protein>
<dbReference type="InterPro" id="IPR036249">
    <property type="entry name" value="Thioredoxin-like_sf"/>
</dbReference>
<organism evidence="2 3">
    <name type="scientific">Aegilops tauschii subsp. strangulata</name>
    <name type="common">Goatgrass</name>
    <dbReference type="NCBI Taxonomy" id="200361"/>
    <lineage>
        <taxon>Eukaryota</taxon>
        <taxon>Viridiplantae</taxon>
        <taxon>Streptophyta</taxon>
        <taxon>Embryophyta</taxon>
        <taxon>Tracheophyta</taxon>
        <taxon>Spermatophyta</taxon>
        <taxon>Magnoliopsida</taxon>
        <taxon>Liliopsida</taxon>
        <taxon>Poales</taxon>
        <taxon>Poaceae</taxon>
        <taxon>BOP clade</taxon>
        <taxon>Pooideae</taxon>
        <taxon>Triticodae</taxon>
        <taxon>Triticeae</taxon>
        <taxon>Triticinae</taxon>
        <taxon>Aegilops</taxon>
    </lineage>
</organism>
<evidence type="ECO:0000259" key="1">
    <source>
        <dbReference type="Pfam" id="PF00085"/>
    </source>
</evidence>
<dbReference type="Gramene" id="AET7Gv20376900.3">
    <property type="protein sequence ID" value="AET7Gv20376900.3"/>
    <property type="gene ID" value="AET7Gv20376900"/>
</dbReference>
<name>A0A453QYV4_AEGTS</name>
<dbReference type="InterPro" id="IPR050620">
    <property type="entry name" value="Thioredoxin_H-type-like"/>
</dbReference>
<reference evidence="2" key="3">
    <citation type="journal article" date="2017" name="Nature">
        <title>Genome sequence of the progenitor of the wheat D genome Aegilops tauschii.</title>
        <authorList>
            <person name="Luo M.C."/>
            <person name="Gu Y.Q."/>
            <person name="Puiu D."/>
            <person name="Wang H."/>
            <person name="Twardziok S.O."/>
            <person name="Deal K.R."/>
            <person name="Huo N."/>
            <person name="Zhu T."/>
            <person name="Wang L."/>
            <person name="Wang Y."/>
            <person name="McGuire P.E."/>
            <person name="Liu S."/>
            <person name="Long H."/>
            <person name="Ramasamy R.K."/>
            <person name="Rodriguez J.C."/>
            <person name="Van S.L."/>
            <person name="Yuan L."/>
            <person name="Wang Z."/>
            <person name="Xia Z."/>
            <person name="Xiao L."/>
            <person name="Anderson O.D."/>
            <person name="Ouyang S."/>
            <person name="Liang Y."/>
            <person name="Zimin A.V."/>
            <person name="Pertea G."/>
            <person name="Qi P."/>
            <person name="Bennetzen J.L."/>
            <person name="Dai X."/>
            <person name="Dawson M.W."/>
            <person name="Muller H.G."/>
            <person name="Kugler K."/>
            <person name="Rivarola-Duarte L."/>
            <person name="Spannagl M."/>
            <person name="Mayer K.F.X."/>
            <person name="Lu F.H."/>
            <person name="Bevan M.W."/>
            <person name="Leroy P."/>
            <person name="Li P."/>
            <person name="You F.M."/>
            <person name="Sun Q."/>
            <person name="Liu Z."/>
            <person name="Lyons E."/>
            <person name="Wicker T."/>
            <person name="Salzberg S.L."/>
            <person name="Devos K.M."/>
            <person name="Dvorak J."/>
        </authorList>
    </citation>
    <scope>NUCLEOTIDE SEQUENCE [LARGE SCALE GENOMIC DNA]</scope>
    <source>
        <strain evidence="2">cv. AL8/78</strain>
    </source>
</reference>
<evidence type="ECO:0000313" key="2">
    <source>
        <dbReference type="EnsemblPlants" id="AET7Gv20376900.3"/>
    </source>
</evidence>
<evidence type="ECO:0000313" key="3">
    <source>
        <dbReference type="Proteomes" id="UP000015105"/>
    </source>
</evidence>